<protein>
    <recommendedName>
        <fullName evidence="8">Calcofluor white hypersensitive protein</fullName>
    </recommendedName>
</protein>
<dbReference type="SUPFAM" id="SSF56219">
    <property type="entry name" value="DNase I-like"/>
    <property type="match status" value="1"/>
</dbReference>
<dbReference type="InterPro" id="IPR036691">
    <property type="entry name" value="Endo/exonu/phosph_ase_sf"/>
</dbReference>
<evidence type="ECO:0000313" key="7">
    <source>
        <dbReference type="Proteomes" id="UP000076727"/>
    </source>
</evidence>
<feature type="transmembrane region" description="Helical" evidence="1">
    <location>
        <begin position="536"/>
        <end position="559"/>
    </location>
</feature>
<keyword evidence="1" id="KW-0472">Membrane</keyword>
<dbReference type="Pfam" id="PF10277">
    <property type="entry name" value="Frag1"/>
    <property type="match status" value="1"/>
</dbReference>
<feature type="transmembrane region" description="Helical" evidence="1">
    <location>
        <begin position="239"/>
        <end position="257"/>
    </location>
</feature>
<evidence type="ECO:0008006" key="8">
    <source>
        <dbReference type="Google" id="ProtNLM"/>
    </source>
</evidence>
<dbReference type="InterPro" id="IPR019402">
    <property type="entry name" value="CWH43_N"/>
</dbReference>
<dbReference type="InterPro" id="IPR053911">
    <property type="entry name" value="PGAP2IP_TM_2nd"/>
</dbReference>
<keyword evidence="1" id="KW-0812">Transmembrane</keyword>
<sequence>MSTSAEVPKPKRFVFKAAYLARVHTILALSAFLSALAIGSALHYKKIVKNGVAGYPEEWFPSVSATIGDWYPERNIFQILIALNSGPRLALVLLQYYMHRKPSSNLPGIVMLSGVLRTLSCGGWVYITSTDDHDAHDVLMISYIVLNVPWMFGTIACTPVQNARVRRRRFFTSMVPMIYFFIQHKVHRIPGAYTRYSFFEWGLILFDVMFDSASELELEAANLEVPFIRCPLTVRPAAYIYWSILTSLTPTLFYFSVWELGIAGHELSLLSSISPFLLGISPFAKWCRTRSGRTTLYLLSLTGLAAYKLDQPLHRLFVVSFATADETTCLIFCEVAGLGFLLSSVAKHANHSNNPVWPIVHEQSGGYNKTGIILACIAILDYATRPSSSALASSSAEKPAPAVKTPGGSWLAGSISLGSLIFALHCLLEDSSTLIAWSWSGYPIKGPVPHLHGSITHVAQMVGLLLPLLLTSSSPAGLDALLHPLWFAYGSASAYVMYAYKDWLGYAGGANFAVFLMAIFPAVLHQAASAGHLARMFGVAWLLVSVFIVANVFTVAYAFVPGGEYFRERTHVVLAVQMAALALAFRWPGLRGNVRLSTPAMSKQARVAVGSTLAALSVISLLVSMYRWPSDVIKPHRVGPRIARTGIWTVHFGIDNEGRDSQRRMRDLIKDMELDVVGLLETDLHRTVFGNRDLTRVMAEELGFYVDIGPGPNQHTWGAVLLSKFPIISSTHHLLPSPDGELAPAIEAVLDMYGTNVTVVVAHNGQEETPLDRELQASELARIMSSSYPLPVIFLGYVVTRPLALRPAPYEVMVTDGRVHDIDDEDWDRWCEYIFYRGLYRTAYARVSRSTITDTELQIGQFLLPKHGFNVTDDSREARNMRSWKEDLPQDHWFPMEYYPELGGKRGHFYHVFDTVKFNSSGDQ</sequence>
<dbReference type="Pfam" id="PF23021">
    <property type="entry name" value="6TM_2nd_PGAP2IP"/>
    <property type="match status" value="1"/>
</dbReference>
<gene>
    <name evidence="6" type="ORF">DAEQUDRAFT_743014</name>
</gene>
<evidence type="ECO:0000256" key="1">
    <source>
        <dbReference type="SAM" id="Phobius"/>
    </source>
</evidence>
<dbReference type="Proteomes" id="UP000076727">
    <property type="component" value="Unassembled WGS sequence"/>
</dbReference>
<name>A0A165TIF3_9APHY</name>
<dbReference type="InterPro" id="IPR053912">
    <property type="entry name" value="PGAP2IP_TM_1nd"/>
</dbReference>
<feature type="transmembrane region" description="Helical" evidence="1">
    <location>
        <begin position="607"/>
        <end position="628"/>
    </location>
</feature>
<dbReference type="EMBL" id="KV429036">
    <property type="protein sequence ID" value="KZT73488.1"/>
    <property type="molecule type" value="Genomic_DNA"/>
</dbReference>
<dbReference type="GO" id="GO:0005783">
    <property type="term" value="C:endoplasmic reticulum"/>
    <property type="evidence" value="ECO:0007669"/>
    <property type="project" value="TreeGrafter"/>
</dbReference>
<feature type="transmembrane region" description="Helical" evidence="1">
    <location>
        <begin position="506"/>
        <end position="524"/>
    </location>
</feature>
<dbReference type="STRING" id="1314783.A0A165TIF3"/>
<evidence type="ECO:0000259" key="5">
    <source>
        <dbReference type="Pfam" id="PF23226"/>
    </source>
</evidence>
<feature type="transmembrane region" description="Helical" evidence="1">
    <location>
        <begin position="139"/>
        <end position="160"/>
    </location>
</feature>
<proteinExistence type="predicted"/>
<evidence type="ECO:0000259" key="4">
    <source>
        <dbReference type="Pfam" id="PF23022"/>
    </source>
</evidence>
<keyword evidence="1" id="KW-1133">Transmembrane helix</keyword>
<feature type="domain" description="PGAP2IP second transmembrane" evidence="3">
    <location>
        <begin position="408"/>
        <end position="586"/>
    </location>
</feature>
<evidence type="ECO:0000259" key="2">
    <source>
        <dbReference type="Pfam" id="PF10277"/>
    </source>
</evidence>
<dbReference type="FunFam" id="3.60.10.10:FF:000100">
    <property type="entry name" value="Unplaced genomic scaffold supercont2.12, whole genome shotgun sequence"/>
    <property type="match status" value="1"/>
</dbReference>
<evidence type="ECO:0000259" key="3">
    <source>
        <dbReference type="Pfam" id="PF23021"/>
    </source>
</evidence>
<dbReference type="GO" id="GO:0006506">
    <property type="term" value="P:GPI anchor biosynthetic process"/>
    <property type="evidence" value="ECO:0007669"/>
    <property type="project" value="TreeGrafter"/>
</dbReference>
<feature type="transmembrane region" description="Helical" evidence="1">
    <location>
        <begin position="19"/>
        <end position="42"/>
    </location>
</feature>
<reference evidence="6 7" key="1">
    <citation type="journal article" date="2016" name="Mol. Biol. Evol.">
        <title>Comparative Genomics of Early-Diverging Mushroom-Forming Fungi Provides Insights into the Origins of Lignocellulose Decay Capabilities.</title>
        <authorList>
            <person name="Nagy L.G."/>
            <person name="Riley R."/>
            <person name="Tritt A."/>
            <person name="Adam C."/>
            <person name="Daum C."/>
            <person name="Floudas D."/>
            <person name="Sun H."/>
            <person name="Yadav J.S."/>
            <person name="Pangilinan J."/>
            <person name="Larsson K.H."/>
            <person name="Matsuura K."/>
            <person name="Barry K."/>
            <person name="Labutti K."/>
            <person name="Kuo R."/>
            <person name="Ohm R.A."/>
            <person name="Bhattacharya S.S."/>
            <person name="Shirouzu T."/>
            <person name="Yoshinaga Y."/>
            <person name="Martin F.M."/>
            <person name="Grigoriev I.V."/>
            <person name="Hibbett D.S."/>
        </authorList>
    </citation>
    <scope>NUCLEOTIDE SEQUENCE [LARGE SCALE GENOMIC DNA]</scope>
    <source>
        <strain evidence="6 7">L-15889</strain>
    </source>
</reference>
<dbReference type="AlphaFoldDB" id="A0A165TIF3"/>
<feature type="domain" description="CWH43-like N-terminal" evidence="2">
    <location>
        <begin position="18"/>
        <end position="217"/>
    </location>
</feature>
<dbReference type="Pfam" id="PF23226">
    <property type="entry name" value="Exo_endo_phos_PGAP2IP"/>
    <property type="match status" value="1"/>
</dbReference>
<dbReference type="GO" id="GO:0031505">
    <property type="term" value="P:fungal-type cell wall organization"/>
    <property type="evidence" value="ECO:0007669"/>
    <property type="project" value="TreeGrafter"/>
</dbReference>
<evidence type="ECO:0000313" key="6">
    <source>
        <dbReference type="EMBL" id="KZT73488.1"/>
    </source>
</evidence>
<dbReference type="PANTHER" id="PTHR14859:SF1">
    <property type="entry name" value="PGAP2-INTERACTING PROTEIN"/>
    <property type="match status" value="1"/>
</dbReference>
<feature type="transmembrane region" description="Helical" evidence="1">
    <location>
        <begin position="109"/>
        <end position="127"/>
    </location>
</feature>
<keyword evidence="7" id="KW-1185">Reference proteome</keyword>
<dbReference type="PANTHER" id="PTHR14859">
    <property type="entry name" value="CALCOFLUOR WHITE HYPERSENSITIVE PROTEIN PRECURSOR"/>
    <property type="match status" value="1"/>
</dbReference>
<feature type="domain" description="PGAP2IP first transmembrane" evidence="4">
    <location>
        <begin position="239"/>
        <end position="380"/>
    </location>
</feature>
<dbReference type="Pfam" id="PF23022">
    <property type="entry name" value="6TM_1st_PGAP2IP"/>
    <property type="match status" value="1"/>
</dbReference>
<dbReference type="InterPro" id="IPR051916">
    <property type="entry name" value="GPI-anchor_lipid_remodeler"/>
</dbReference>
<dbReference type="GO" id="GO:0016020">
    <property type="term" value="C:membrane"/>
    <property type="evidence" value="ECO:0007669"/>
    <property type="project" value="GOC"/>
</dbReference>
<dbReference type="Gene3D" id="3.60.10.10">
    <property type="entry name" value="Endonuclease/exonuclease/phosphatase"/>
    <property type="match status" value="1"/>
</dbReference>
<accession>A0A165TIF3</accession>
<feature type="transmembrane region" description="Helical" evidence="1">
    <location>
        <begin position="269"/>
        <end position="287"/>
    </location>
</feature>
<dbReference type="OrthoDB" id="68581at2759"/>
<feature type="transmembrane region" description="Helical" evidence="1">
    <location>
        <begin position="571"/>
        <end position="587"/>
    </location>
</feature>
<feature type="domain" description="PGAP2IP C-terminal nuclease-like" evidence="5">
    <location>
        <begin position="642"/>
        <end position="879"/>
    </location>
</feature>
<dbReference type="InterPro" id="IPR057315">
    <property type="entry name" value="Exo_endo_phos_PGAP2IP_C"/>
</dbReference>
<organism evidence="6 7">
    <name type="scientific">Daedalea quercina L-15889</name>
    <dbReference type="NCBI Taxonomy" id="1314783"/>
    <lineage>
        <taxon>Eukaryota</taxon>
        <taxon>Fungi</taxon>
        <taxon>Dikarya</taxon>
        <taxon>Basidiomycota</taxon>
        <taxon>Agaricomycotina</taxon>
        <taxon>Agaricomycetes</taxon>
        <taxon>Polyporales</taxon>
        <taxon>Fomitopsis</taxon>
    </lineage>
</organism>